<feature type="domain" description="CUB" evidence="12">
    <location>
        <begin position="213"/>
        <end position="326"/>
    </location>
</feature>
<dbReference type="InterPro" id="IPR001507">
    <property type="entry name" value="ZP_dom"/>
</dbReference>
<dbReference type="PANTHER" id="PTHR24251">
    <property type="entry name" value="OVOCHYMASE-RELATED"/>
    <property type="match status" value="1"/>
</dbReference>
<keyword evidence="5 10" id="KW-1015">Disulfide bond</keyword>
<evidence type="ECO:0000256" key="3">
    <source>
        <dbReference type="ARBA" id="ARBA00022737"/>
    </source>
</evidence>
<dbReference type="InterPro" id="IPR036772">
    <property type="entry name" value="SRCR-like_dom_sf"/>
</dbReference>
<dbReference type="InterPro" id="IPR055356">
    <property type="entry name" value="ZP-N"/>
</dbReference>
<feature type="disulfide bond" evidence="10">
    <location>
        <begin position="156"/>
        <end position="166"/>
    </location>
</feature>
<name>A0A6J0T591_9SAUR</name>
<evidence type="ECO:0000313" key="15">
    <source>
        <dbReference type="Proteomes" id="UP001652642"/>
    </source>
</evidence>
<evidence type="ECO:0000256" key="8">
    <source>
        <dbReference type="ARBA" id="ARBA00047200"/>
    </source>
</evidence>
<dbReference type="GO" id="GO:0004252">
    <property type="term" value="F:serine-type endopeptidase activity"/>
    <property type="evidence" value="ECO:0007669"/>
    <property type="project" value="TreeGrafter"/>
</dbReference>
<proteinExistence type="inferred from homology"/>
<dbReference type="PROSITE" id="PS00420">
    <property type="entry name" value="SRCR_1"/>
    <property type="match status" value="1"/>
</dbReference>
<dbReference type="RefSeq" id="XP_020642165.2">
    <property type="nucleotide sequence ID" value="XM_020786506.2"/>
</dbReference>
<protein>
    <recommendedName>
        <fullName evidence="7">Scavenger receptor cysteine-rich domain-containing protein DMBT1</fullName>
    </recommendedName>
    <alternativeName>
        <fullName evidence="8">Deleted in malignant brain tumors 1 protein</fullName>
    </alternativeName>
    <alternativeName>
        <fullName evidence="6">Hensin</fullName>
    </alternativeName>
</protein>
<dbReference type="SMART" id="SM00241">
    <property type="entry name" value="ZP"/>
    <property type="match status" value="1"/>
</dbReference>
<dbReference type="Gene3D" id="2.60.120.290">
    <property type="entry name" value="Spermadhesin, CUB domain"/>
    <property type="match status" value="2"/>
</dbReference>
<dbReference type="InterPro" id="IPR000859">
    <property type="entry name" value="CUB_dom"/>
</dbReference>
<sequence length="663" mass="75614">MHYRINLTFPSIETECGYDYVEIYDGSLPQHLVGRFCNATHLTYTSLGNVLTVRFHSDSSVTRRGFKAFYSSFYFPFEPTTSPTTALRLVNGRHSCEGRVELRMNYTWGTVCDDSWDLNDADVVCRQLGCGEALSAPGSALFGQGSGPILMDDVICNGNESYLWECQHNGIGNHNCGHNEDAGVICSGHHYTTTARPTPTWWPRTTSATNYSCGGYLGHPSGTLQSPLYPFNYPNNADCVWEIQVGGNTRVTLTIQNLILETCDRYRCPCDFVEIYDGPLHTSPLLGRVCYGSYQTFTSTSNMMTVRFHSDSAIAARGFFANYYTIPADQNTNLFCLPEYMQAIVSRRYLETQGYSPWDVHLIDPYCRPKITPFYIIFNIPYNRCQTRRDADADTIIYSNLIAASAPGAVIKRRKDLHLHVNCKMLQHTWIETMYVADDAEEYNKTQYGQYDVNLTFFGSSSFWRPVYDTPYYVSLGQVLFLQAYLHSSDSELQLFLDTCKASPNYNDFTSLTYTIIENGCIRDPTYQTYYSPSRNMLRFSFQAFDFIRSYPSVYLQCKVVICRAYDYNSRCQRGCVNLPRSKRDTSSYQEKVNVILGPIELEEKGLQNRNSETEQKLQENMETHDSHVPYIVAAVILAVVVATLAGFILKNKWKRPIPYEIM</sequence>
<evidence type="ECO:0000256" key="7">
    <source>
        <dbReference type="ARBA" id="ARBA00047197"/>
    </source>
</evidence>
<dbReference type="InterPro" id="IPR042235">
    <property type="entry name" value="ZP-C_dom"/>
</dbReference>
<dbReference type="PROSITE" id="PS51034">
    <property type="entry name" value="ZP_2"/>
    <property type="match status" value="1"/>
</dbReference>
<comment type="caution">
    <text evidence="9">Lacks conserved residue(s) required for the propagation of feature annotation.</text>
</comment>
<dbReference type="Pfam" id="PF00431">
    <property type="entry name" value="CUB"/>
    <property type="match status" value="2"/>
</dbReference>
<dbReference type="GeneID" id="110075337"/>
<dbReference type="SMART" id="SM00202">
    <property type="entry name" value="SR"/>
    <property type="match status" value="1"/>
</dbReference>
<evidence type="ECO:0000256" key="6">
    <source>
        <dbReference type="ARBA" id="ARBA00030560"/>
    </source>
</evidence>
<evidence type="ECO:0000256" key="5">
    <source>
        <dbReference type="ARBA" id="ARBA00023157"/>
    </source>
</evidence>
<evidence type="ECO:0000256" key="4">
    <source>
        <dbReference type="ARBA" id="ARBA00022927"/>
    </source>
</evidence>
<dbReference type="PROSITE" id="PS01180">
    <property type="entry name" value="CUB"/>
    <property type="match status" value="2"/>
</dbReference>
<dbReference type="InterPro" id="IPR035914">
    <property type="entry name" value="Sperma_CUB_dom_sf"/>
</dbReference>
<dbReference type="SUPFAM" id="SSF56487">
    <property type="entry name" value="SRCR-like"/>
    <property type="match status" value="1"/>
</dbReference>
<dbReference type="Pfam" id="PF00100">
    <property type="entry name" value="Zona_pellucida"/>
    <property type="match status" value="1"/>
</dbReference>
<dbReference type="PROSITE" id="PS50287">
    <property type="entry name" value="SRCR_2"/>
    <property type="match status" value="1"/>
</dbReference>
<feature type="domain" description="SRCR" evidence="13">
    <location>
        <begin position="87"/>
        <end position="187"/>
    </location>
</feature>
<dbReference type="CDD" id="cd00041">
    <property type="entry name" value="CUB"/>
    <property type="match status" value="2"/>
</dbReference>
<reference evidence="16" key="1">
    <citation type="submission" date="2025-08" db="UniProtKB">
        <authorList>
            <consortium name="RefSeq"/>
        </authorList>
    </citation>
    <scope>IDENTIFICATION</scope>
</reference>
<dbReference type="InterPro" id="IPR055355">
    <property type="entry name" value="ZP-C"/>
</dbReference>
<evidence type="ECO:0000256" key="10">
    <source>
        <dbReference type="PROSITE-ProRule" id="PRU00196"/>
    </source>
</evidence>
<feature type="disulfide bond" evidence="10">
    <location>
        <begin position="125"/>
        <end position="186"/>
    </location>
</feature>
<evidence type="ECO:0000259" key="14">
    <source>
        <dbReference type="PROSITE" id="PS51034"/>
    </source>
</evidence>
<organism evidence="15 16">
    <name type="scientific">Pogona vitticeps</name>
    <name type="common">central bearded dragon</name>
    <dbReference type="NCBI Taxonomy" id="103695"/>
    <lineage>
        <taxon>Eukaryota</taxon>
        <taxon>Metazoa</taxon>
        <taxon>Chordata</taxon>
        <taxon>Craniata</taxon>
        <taxon>Vertebrata</taxon>
        <taxon>Euteleostomi</taxon>
        <taxon>Lepidosauria</taxon>
        <taxon>Squamata</taxon>
        <taxon>Bifurcata</taxon>
        <taxon>Unidentata</taxon>
        <taxon>Episquamata</taxon>
        <taxon>Toxicofera</taxon>
        <taxon>Iguania</taxon>
        <taxon>Acrodonta</taxon>
        <taxon>Agamidae</taxon>
        <taxon>Amphibolurinae</taxon>
        <taxon>Pogona</taxon>
    </lineage>
</organism>
<feature type="transmembrane region" description="Helical" evidence="11">
    <location>
        <begin position="629"/>
        <end position="650"/>
    </location>
</feature>
<dbReference type="Gene3D" id="2.60.40.4100">
    <property type="entry name" value="Zona pellucida, ZP-C domain"/>
    <property type="match status" value="1"/>
</dbReference>
<evidence type="ECO:0000256" key="1">
    <source>
        <dbReference type="ARBA" id="ARBA00009931"/>
    </source>
</evidence>
<keyword evidence="11" id="KW-1133">Transmembrane helix</keyword>
<keyword evidence="11" id="KW-0472">Membrane</keyword>
<dbReference type="GO" id="GO:0015031">
    <property type="term" value="P:protein transport"/>
    <property type="evidence" value="ECO:0007669"/>
    <property type="project" value="UniProtKB-KW"/>
</dbReference>
<feature type="domain" description="ZP" evidence="14">
    <location>
        <begin position="335"/>
        <end position="579"/>
    </location>
</feature>
<feature type="domain" description="CUB" evidence="12">
    <location>
        <begin position="1"/>
        <end position="73"/>
    </location>
</feature>
<keyword evidence="15" id="KW-1185">Reference proteome</keyword>
<accession>A0A6J0T591</accession>
<dbReference type="AlphaFoldDB" id="A0A6J0T591"/>
<feature type="disulfide bond" evidence="10">
    <location>
        <begin position="112"/>
        <end position="176"/>
    </location>
</feature>
<gene>
    <name evidence="16" type="primary">LOC110075337</name>
</gene>
<keyword evidence="3" id="KW-0677">Repeat</keyword>
<evidence type="ECO:0000256" key="2">
    <source>
        <dbReference type="ARBA" id="ARBA00022448"/>
    </source>
</evidence>
<dbReference type="SUPFAM" id="SSF49854">
    <property type="entry name" value="Spermadhesin, CUB domain"/>
    <property type="match status" value="2"/>
</dbReference>
<dbReference type="GO" id="GO:0005615">
    <property type="term" value="C:extracellular space"/>
    <property type="evidence" value="ECO:0007669"/>
    <property type="project" value="TreeGrafter"/>
</dbReference>
<keyword evidence="4" id="KW-0653">Protein transport</keyword>
<dbReference type="Gene3D" id="3.10.250.10">
    <property type="entry name" value="SRCR-like domain"/>
    <property type="match status" value="1"/>
</dbReference>
<dbReference type="InterPro" id="IPR001190">
    <property type="entry name" value="SRCR"/>
</dbReference>
<evidence type="ECO:0000259" key="13">
    <source>
        <dbReference type="PROSITE" id="PS50287"/>
    </source>
</evidence>
<keyword evidence="2" id="KW-0813">Transport</keyword>
<dbReference type="GO" id="GO:0016020">
    <property type="term" value="C:membrane"/>
    <property type="evidence" value="ECO:0007669"/>
    <property type="project" value="InterPro"/>
</dbReference>
<dbReference type="Proteomes" id="UP001652642">
    <property type="component" value="Chromosome 3"/>
</dbReference>
<dbReference type="SMART" id="SM00042">
    <property type="entry name" value="CUB"/>
    <property type="match status" value="2"/>
</dbReference>
<keyword evidence="11" id="KW-0812">Transmembrane</keyword>
<dbReference type="PRINTS" id="PR00258">
    <property type="entry name" value="SPERACTRCPTR"/>
</dbReference>
<dbReference type="OrthoDB" id="10063988at2759"/>
<dbReference type="Pfam" id="PF00530">
    <property type="entry name" value="SRCR"/>
    <property type="match status" value="1"/>
</dbReference>
<evidence type="ECO:0000256" key="11">
    <source>
        <dbReference type="SAM" id="Phobius"/>
    </source>
</evidence>
<comment type="similarity">
    <text evidence="1">Belongs to the DMBT1 family.</text>
</comment>
<dbReference type="InParanoid" id="A0A6J0T591"/>
<dbReference type="KEGG" id="pvt:110075337"/>
<dbReference type="Pfam" id="PF23344">
    <property type="entry name" value="ZP-N"/>
    <property type="match status" value="1"/>
</dbReference>
<dbReference type="Gene3D" id="2.60.40.3210">
    <property type="entry name" value="Zona pellucida, ZP-N domain"/>
    <property type="match status" value="1"/>
</dbReference>
<evidence type="ECO:0000256" key="9">
    <source>
        <dbReference type="PROSITE-ProRule" id="PRU00059"/>
    </source>
</evidence>
<evidence type="ECO:0000259" key="12">
    <source>
        <dbReference type="PROSITE" id="PS01180"/>
    </source>
</evidence>
<evidence type="ECO:0000313" key="16">
    <source>
        <dbReference type="RefSeq" id="XP_020642165.2"/>
    </source>
</evidence>